<dbReference type="CDD" id="cd07943">
    <property type="entry name" value="DRE_TIM_HOA"/>
    <property type="match status" value="1"/>
</dbReference>
<organism evidence="9 10">
    <name type="scientific">Thermus oshimai JL-2</name>
    <dbReference type="NCBI Taxonomy" id="751945"/>
    <lineage>
        <taxon>Bacteria</taxon>
        <taxon>Thermotogati</taxon>
        <taxon>Deinococcota</taxon>
        <taxon>Deinococci</taxon>
        <taxon>Thermales</taxon>
        <taxon>Thermaceae</taxon>
        <taxon>Thermus</taxon>
    </lineage>
</organism>
<keyword evidence="4 6" id="KW-0464">Manganese</keyword>
<dbReference type="InterPro" id="IPR013785">
    <property type="entry name" value="Aldolase_TIM"/>
</dbReference>
<evidence type="ECO:0000256" key="7">
    <source>
        <dbReference type="NCBIfam" id="TIGR03217"/>
    </source>
</evidence>
<dbReference type="GO" id="GO:0009098">
    <property type="term" value="P:L-leucine biosynthetic process"/>
    <property type="evidence" value="ECO:0007669"/>
    <property type="project" value="TreeGrafter"/>
</dbReference>
<dbReference type="InterPro" id="IPR050073">
    <property type="entry name" value="2-IPM_HCS-like"/>
</dbReference>
<dbReference type="InterPro" id="IPR000891">
    <property type="entry name" value="PYR_CT"/>
</dbReference>
<comment type="similarity">
    <text evidence="1 6">Belongs to the 4-hydroxy-2-oxovalerate aldolase family.</text>
</comment>
<evidence type="ECO:0000313" key="9">
    <source>
        <dbReference type="EMBL" id="AFV77450.1"/>
    </source>
</evidence>
<feature type="active site" description="Proton acceptor" evidence="6">
    <location>
        <position position="23"/>
    </location>
</feature>
<evidence type="ECO:0000256" key="1">
    <source>
        <dbReference type="ARBA" id="ARBA00008944"/>
    </source>
</evidence>
<dbReference type="NCBIfam" id="TIGR03217">
    <property type="entry name" value="4OH_2_O_val_ald"/>
    <property type="match status" value="1"/>
</dbReference>
<feature type="binding site" evidence="6">
    <location>
        <position position="173"/>
    </location>
    <ligand>
        <name>substrate</name>
    </ligand>
</feature>
<feature type="binding site" evidence="6">
    <location>
        <position position="201"/>
    </location>
    <ligand>
        <name>substrate</name>
    </ligand>
</feature>
<sequence length="347" mass="37077">MSWTLKSAKPPVVVDTTLRDGSHAHRHQYTEAEVRAIAKALDEAGVYAIEVAHGDGLGGSSIQYGFSRVDEMRLIRAARESVARAKVAALLLPGIGTRKELKEAVEAGIGMVRIATQCTEADISEQHFGMAKEMGLEAVGFLMMAHMRPPEFLAEQALLMESYGADVVYIVDSAGAMLPQDAYARVRALKEALSRAKVGFHAHNNLGLAMGNTLAALEAGADWVDATLRGYGAGAGNAPLEVLAAVLDKAGLNPGLDVFKLLDAAEYVLGPIQHFQPFPDRDAVAIGYAGVYSTFLLHAKRIGKELGVDPLAILLELGRRQAVAGQEDWILRVALELKEKEAGALAD</sequence>
<feature type="binding site" evidence="6">
    <location>
        <begin position="19"/>
        <end position="20"/>
    </location>
    <ligand>
        <name>substrate</name>
    </ligand>
</feature>
<dbReference type="OrthoDB" id="9804858at2"/>
<dbReference type="InterPro" id="IPR012425">
    <property type="entry name" value="DmpG_comm"/>
</dbReference>
<dbReference type="PANTHER" id="PTHR10277:SF9">
    <property type="entry name" value="2-ISOPROPYLMALATE SYNTHASE 1, CHLOROPLASTIC-RELATED"/>
    <property type="match status" value="1"/>
</dbReference>
<dbReference type="Pfam" id="PF07836">
    <property type="entry name" value="DmpG_comm"/>
    <property type="match status" value="1"/>
</dbReference>
<comment type="catalytic activity">
    <reaction evidence="6">
        <text>(S)-4-hydroxy-2-oxopentanoate = acetaldehyde + pyruvate</text>
        <dbReference type="Rhea" id="RHEA:22624"/>
        <dbReference type="ChEBI" id="CHEBI:15343"/>
        <dbReference type="ChEBI" id="CHEBI:15361"/>
        <dbReference type="ChEBI" id="CHEBI:73143"/>
        <dbReference type="EC" id="4.1.3.39"/>
    </reaction>
</comment>
<dbReference type="Pfam" id="PF00682">
    <property type="entry name" value="HMGL-like"/>
    <property type="match status" value="1"/>
</dbReference>
<dbReference type="EC" id="4.1.3.39" evidence="6 7"/>
<dbReference type="KEGG" id="tos:Theos_2473"/>
<evidence type="ECO:0000256" key="6">
    <source>
        <dbReference type="HAMAP-Rule" id="MF_01656"/>
    </source>
</evidence>
<evidence type="ECO:0000313" key="10">
    <source>
        <dbReference type="Proteomes" id="UP000000211"/>
    </source>
</evidence>
<dbReference type="Gene3D" id="3.20.20.70">
    <property type="entry name" value="Aldolase class I"/>
    <property type="match status" value="1"/>
</dbReference>
<keyword evidence="5 6" id="KW-0456">Lyase</keyword>
<feature type="domain" description="Pyruvate carboxyltransferase" evidence="8">
    <location>
        <begin position="11"/>
        <end position="262"/>
    </location>
</feature>
<dbReference type="AlphaFoldDB" id="K7R2B6"/>
<keyword evidence="2 6" id="KW-0479">Metal-binding</keyword>
<feature type="binding site" evidence="6">
    <location>
        <position position="292"/>
    </location>
    <ligand>
        <name>substrate</name>
    </ligand>
</feature>
<dbReference type="RefSeq" id="WP_015065444.1">
    <property type="nucleotide sequence ID" value="NC_019387.1"/>
</dbReference>
<dbReference type="PROSITE" id="PS50991">
    <property type="entry name" value="PYR_CT"/>
    <property type="match status" value="1"/>
</dbReference>
<proteinExistence type="inferred from homology"/>
<dbReference type="SUPFAM" id="SSF89000">
    <property type="entry name" value="post-HMGL domain-like"/>
    <property type="match status" value="1"/>
</dbReference>
<dbReference type="InterPro" id="IPR035685">
    <property type="entry name" value="DRE_TIM_HOA"/>
</dbReference>
<protein>
    <recommendedName>
        <fullName evidence="6 7">4-hydroxy-2-oxovalerate aldolase</fullName>
        <shortName evidence="6">HOA</shortName>
        <ecNumber evidence="6 7">4.1.3.39</ecNumber>
    </recommendedName>
    <alternativeName>
        <fullName evidence="6">4-hydroxy-2-keto-pentanoic acid aldolase</fullName>
    </alternativeName>
    <alternativeName>
        <fullName evidence="6">4-hydroxy-2-oxopentanoate aldolase</fullName>
    </alternativeName>
</protein>
<dbReference type="NCBIfam" id="NF006049">
    <property type="entry name" value="PRK08195.1"/>
    <property type="match status" value="1"/>
</dbReference>
<dbReference type="PANTHER" id="PTHR10277">
    <property type="entry name" value="HOMOCITRATE SYNTHASE-RELATED"/>
    <property type="match status" value="1"/>
</dbReference>
<evidence type="ECO:0000259" key="8">
    <source>
        <dbReference type="PROSITE" id="PS50991"/>
    </source>
</evidence>
<accession>K7R2B6</accession>
<dbReference type="GO" id="GO:0008701">
    <property type="term" value="F:4-hydroxy-2-oxovalerate aldolase activity"/>
    <property type="evidence" value="ECO:0007669"/>
    <property type="project" value="UniProtKB-UniRule"/>
</dbReference>
<evidence type="ECO:0000256" key="2">
    <source>
        <dbReference type="ARBA" id="ARBA00022723"/>
    </source>
</evidence>
<evidence type="ECO:0000256" key="3">
    <source>
        <dbReference type="ARBA" id="ARBA00022797"/>
    </source>
</evidence>
<dbReference type="PATRIC" id="fig|751945.3.peg.2413"/>
<gene>
    <name evidence="9" type="ORF">Theos_2473</name>
</gene>
<dbReference type="InterPro" id="IPR017629">
    <property type="entry name" value="4OH_2_O-val_aldolase"/>
</dbReference>
<feature type="binding site" evidence="6">
    <location>
        <position position="20"/>
    </location>
    <ligand>
        <name>Mn(2+)</name>
        <dbReference type="ChEBI" id="CHEBI:29035"/>
    </ligand>
</feature>
<geneLocation type="plasmid" evidence="9 10">
    <name>pTHEOS01</name>
</geneLocation>
<dbReference type="HOGENOM" id="CLU_049173_0_0_0"/>
<dbReference type="SUPFAM" id="SSF51569">
    <property type="entry name" value="Aldolase"/>
    <property type="match status" value="1"/>
</dbReference>
<feature type="binding site" evidence="6">
    <location>
        <position position="203"/>
    </location>
    <ligand>
        <name>Mn(2+)</name>
        <dbReference type="ChEBI" id="CHEBI:29035"/>
    </ligand>
</feature>
<dbReference type="GO" id="GO:0030145">
    <property type="term" value="F:manganese ion binding"/>
    <property type="evidence" value="ECO:0007669"/>
    <property type="project" value="UniProtKB-UniRule"/>
</dbReference>
<keyword evidence="3 6" id="KW-0058">Aromatic hydrocarbons catabolism</keyword>
<name>K7R2B6_THEOS</name>
<dbReference type="Gene3D" id="1.10.8.60">
    <property type="match status" value="1"/>
</dbReference>
<dbReference type="Proteomes" id="UP000000211">
    <property type="component" value="Plasmid pTHEOS01"/>
</dbReference>
<feature type="binding site" evidence="6">
    <location>
        <position position="201"/>
    </location>
    <ligand>
        <name>Mn(2+)</name>
        <dbReference type="ChEBI" id="CHEBI:29035"/>
    </ligand>
</feature>
<dbReference type="GO" id="GO:0003852">
    <property type="term" value="F:2-isopropylmalate synthase activity"/>
    <property type="evidence" value="ECO:0007669"/>
    <property type="project" value="TreeGrafter"/>
</dbReference>
<reference evidence="9 10" key="1">
    <citation type="journal article" date="2013" name="Genome Announc.">
        <title>Whole Genome Sequencing of Thermus oshimai JL-2 and Thermus thermophilus JL-18, Incomplete Denitrifiers from the United States Great Basin.</title>
        <authorList>
            <person name="Murugapiran S.K."/>
            <person name="Huntemann M."/>
            <person name="Wei C.L."/>
            <person name="Han J."/>
            <person name="Detter J.C."/>
            <person name="Han C.S."/>
            <person name="Erkkila T.H."/>
            <person name="Teshima H."/>
            <person name="Chen A."/>
            <person name="Kyrpides N."/>
            <person name="Mavrommatis K."/>
            <person name="Markowitz V."/>
            <person name="Szeto E."/>
            <person name="Ivanova N."/>
            <person name="Pagani I."/>
            <person name="Lam J."/>
            <person name="McDonald A.I."/>
            <person name="Dodsworth J.A."/>
            <person name="Pati A."/>
            <person name="Goodwin L."/>
            <person name="Peters L."/>
            <person name="Pitluck S."/>
            <person name="Woyke T."/>
            <person name="Hedlund B.P."/>
        </authorList>
    </citation>
    <scope>NUCLEOTIDE SEQUENCE</scope>
    <source>
        <strain evidence="9 10">JL-2</strain>
        <plasmid evidence="9">pTHEOS01</plasmid>
    </source>
</reference>
<evidence type="ECO:0000256" key="5">
    <source>
        <dbReference type="ARBA" id="ARBA00023239"/>
    </source>
</evidence>
<dbReference type="EMBL" id="CP003250">
    <property type="protein sequence ID" value="AFV77450.1"/>
    <property type="molecule type" value="Genomic_DNA"/>
</dbReference>
<dbReference type="HAMAP" id="MF_01656">
    <property type="entry name" value="HOA"/>
    <property type="match status" value="1"/>
</dbReference>
<feature type="site" description="Transition state stabilizer" evidence="6">
    <location>
        <position position="19"/>
    </location>
</feature>
<keyword evidence="10" id="KW-1185">Reference proteome</keyword>
<keyword evidence="9" id="KW-0614">Plasmid</keyword>
<evidence type="ECO:0000256" key="4">
    <source>
        <dbReference type="ARBA" id="ARBA00023211"/>
    </source>
</evidence>